<evidence type="ECO:0000313" key="1">
    <source>
        <dbReference type="EMBL" id="ADL54879.1"/>
    </source>
</evidence>
<reference evidence="1 2" key="1">
    <citation type="submission" date="2010-08" db="EMBL/GenBank/DDBJ databases">
        <title>Complete sequence of Gallionella capsiferriformans ES-2.</title>
        <authorList>
            <consortium name="US DOE Joint Genome Institute"/>
            <person name="Lucas S."/>
            <person name="Copeland A."/>
            <person name="Lapidus A."/>
            <person name="Cheng J.-F."/>
            <person name="Bruce D."/>
            <person name="Goodwin L."/>
            <person name="Pitluck S."/>
            <person name="Chertkov O."/>
            <person name="Davenport K.W."/>
            <person name="Detter J.C."/>
            <person name="Han C."/>
            <person name="Tapia R."/>
            <person name="Land M."/>
            <person name="Hauser L."/>
            <person name="Chang Y.-J."/>
            <person name="Jeffries C."/>
            <person name="Kyrpides N."/>
            <person name="Ivanova N."/>
            <person name="Mikhailova N."/>
            <person name="Shelobolina E.S."/>
            <person name="Picardal F."/>
            <person name="Roden E."/>
            <person name="Emerson D."/>
            <person name="Woyke T."/>
        </authorList>
    </citation>
    <scope>NUCLEOTIDE SEQUENCE [LARGE SCALE GENOMIC DNA]</scope>
    <source>
        <strain evidence="1 2">ES-2</strain>
    </source>
</reference>
<dbReference type="KEGG" id="gca:Galf_0843"/>
<organism evidence="1 2">
    <name type="scientific">Gallionella capsiferriformans (strain ES-2)</name>
    <name type="common">Gallionella ferruginea capsiferriformans (strain ES-2)</name>
    <dbReference type="NCBI Taxonomy" id="395494"/>
    <lineage>
        <taxon>Bacteria</taxon>
        <taxon>Pseudomonadati</taxon>
        <taxon>Pseudomonadota</taxon>
        <taxon>Betaproteobacteria</taxon>
        <taxon>Nitrosomonadales</taxon>
        <taxon>Gallionellaceae</taxon>
        <taxon>Gallionella</taxon>
    </lineage>
</organism>
<dbReference type="EMBL" id="CP002159">
    <property type="protein sequence ID" value="ADL54879.1"/>
    <property type="molecule type" value="Genomic_DNA"/>
</dbReference>
<dbReference type="Proteomes" id="UP000001235">
    <property type="component" value="Chromosome"/>
</dbReference>
<dbReference type="STRING" id="395494.Galf_0843"/>
<protein>
    <submittedName>
        <fullName evidence="1">Uncharacterized protein</fullName>
    </submittedName>
</protein>
<dbReference type="AlphaFoldDB" id="D9SEA3"/>
<sequence>MVWLVVKPQLDGVGCVVFASFRLTAKCLLTPFGGGRARRNDAEWLFHSKELPALSLTACLRD</sequence>
<evidence type="ECO:0000313" key="2">
    <source>
        <dbReference type="Proteomes" id="UP000001235"/>
    </source>
</evidence>
<name>D9SEA3_GALCS</name>
<keyword evidence="2" id="KW-1185">Reference proteome</keyword>
<dbReference type="HOGENOM" id="CLU_2897715_0_0_4"/>
<proteinExistence type="predicted"/>
<gene>
    <name evidence="1" type="ordered locus">Galf_0843</name>
</gene>
<accession>D9SEA3</accession>